<dbReference type="NCBIfam" id="TIGR00229">
    <property type="entry name" value="sensory_box"/>
    <property type="match status" value="1"/>
</dbReference>
<dbReference type="InterPro" id="IPR003661">
    <property type="entry name" value="HisK_dim/P_dom"/>
</dbReference>
<evidence type="ECO:0000313" key="5">
    <source>
        <dbReference type="EMBL" id="SMD31731.1"/>
    </source>
</evidence>
<accession>A0A1W2G566</accession>
<dbReference type="Gene3D" id="1.10.287.130">
    <property type="match status" value="1"/>
</dbReference>
<reference evidence="5 6" key="1">
    <citation type="submission" date="2017-04" db="EMBL/GenBank/DDBJ databases">
        <authorList>
            <person name="Afonso C.L."/>
            <person name="Miller P.J."/>
            <person name="Scott M.A."/>
            <person name="Spackman E."/>
            <person name="Goraichik I."/>
            <person name="Dimitrov K.M."/>
            <person name="Suarez D.L."/>
            <person name="Swayne D.E."/>
        </authorList>
    </citation>
    <scope>NUCLEOTIDE SEQUENCE [LARGE SCALE GENOMIC DNA]</scope>
    <source>
        <strain evidence="5 6">DSM 26133</strain>
    </source>
</reference>
<comment type="catalytic activity">
    <reaction evidence="1">
        <text>ATP + protein L-histidine = ADP + protein N-phospho-L-histidine.</text>
        <dbReference type="EC" id="2.7.13.3"/>
    </reaction>
</comment>
<dbReference type="CDD" id="cd00082">
    <property type="entry name" value="HisKA"/>
    <property type="match status" value="1"/>
</dbReference>
<dbReference type="Proteomes" id="UP000192472">
    <property type="component" value="Unassembled WGS sequence"/>
</dbReference>
<keyword evidence="6" id="KW-1185">Reference proteome</keyword>
<dbReference type="InterPro" id="IPR036097">
    <property type="entry name" value="HisK_dim/P_sf"/>
</dbReference>
<dbReference type="InterPro" id="IPR035965">
    <property type="entry name" value="PAS-like_dom_sf"/>
</dbReference>
<dbReference type="AlphaFoldDB" id="A0A1W2G566"/>
<evidence type="ECO:0000259" key="3">
    <source>
        <dbReference type="Pfam" id="PF01590"/>
    </source>
</evidence>
<dbReference type="InterPro" id="IPR003018">
    <property type="entry name" value="GAF"/>
</dbReference>
<name>A0A1W2G566_REIFA</name>
<dbReference type="SUPFAM" id="SSF55785">
    <property type="entry name" value="PYP-like sensor domain (PAS domain)"/>
    <property type="match status" value="1"/>
</dbReference>
<sequence length="374" mass="43401">MVRTKSKHKTLLQLSKSDYLHNGRFKELVHEVLAALSFELDVERAGFWIFSQENMQIKNLFLYDKENDTFVKGNTFEQEACPNFYDTLRTKLIIKIDDAANTKLTEEIRKSYVEPNGLKSMLGIQVWYKEVILGVIFVEKQSEIHRWTTHDKIYLTTAASYISQSYSSQLRIKEKGLRQLTEASYHSVFNDSPVPMFIYDPGTYTILDANNGAISLYGYDLDQFRELTLLDLRANAGATSKSDDLDYEQKINAKWEASEWKHRKKNNSIFIVQISGHSTTYREKKARIAVAIDITKDKKQREEKEALIAKLEDYAFYASHNIRRPISSILGILDLIKMTWDDRKSYEELMANLQIATMDLDEVIRVMNAKLDLD</sequence>
<gene>
    <name evidence="5" type="ORF">SAMN04488029_0066</name>
</gene>
<evidence type="ECO:0000256" key="2">
    <source>
        <dbReference type="ARBA" id="ARBA00012438"/>
    </source>
</evidence>
<evidence type="ECO:0000313" key="6">
    <source>
        <dbReference type="Proteomes" id="UP000192472"/>
    </source>
</evidence>
<proteinExistence type="predicted"/>
<dbReference type="SUPFAM" id="SSF55781">
    <property type="entry name" value="GAF domain-like"/>
    <property type="match status" value="1"/>
</dbReference>
<dbReference type="EC" id="2.7.13.3" evidence="2"/>
<feature type="domain" description="GAF" evidence="3">
    <location>
        <begin position="27"/>
        <end position="164"/>
    </location>
</feature>
<evidence type="ECO:0000256" key="1">
    <source>
        <dbReference type="ARBA" id="ARBA00000085"/>
    </source>
</evidence>
<dbReference type="EMBL" id="FWYF01000001">
    <property type="protein sequence ID" value="SMD31731.1"/>
    <property type="molecule type" value="Genomic_DNA"/>
</dbReference>
<dbReference type="GO" id="GO:0000155">
    <property type="term" value="F:phosphorelay sensor kinase activity"/>
    <property type="evidence" value="ECO:0007669"/>
    <property type="project" value="InterPro"/>
</dbReference>
<dbReference type="Pfam" id="PF13188">
    <property type="entry name" value="PAS_8"/>
    <property type="match status" value="1"/>
</dbReference>
<feature type="domain" description="PAS" evidence="4">
    <location>
        <begin position="185"/>
        <end position="226"/>
    </location>
</feature>
<dbReference type="InterPro" id="IPR000014">
    <property type="entry name" value="PAS"/>
</dbReference>
<dbReference type="InterPro" id="IPR029016">
    <property type="entry name" value="GAF-like_dom_sf"/>
</dbReference>
<protein>
    <recommendedName>
        <fullName evidence="2">histidine kinase</fullName>
        <ecNumber evidence="2">2.7.13.3</ecNumber>
    </recommendedName>
</protein>
<dbReference type="Gene3D" id="3.30.450.40">
    <property type="match status" value="1"/>
</dbReference>
<dbReference type="SUPFAM" id="SSF47384">
    <property type="entry name" value="Homodimeric domain of signal transducing histidine kinase"/>
    <property type="match status" value="1"/>
</dbReference>
<dbReference type="OrthoDB" id="9124519at2"/>
<dbReference type="Pfam" id="PF01590">
    <property type="entry name" value="GAF"/>
    <property type="match status" value="1"/>
</dbReference>
<dbReference type="RefSeq" id="WP_084370432.1">
    <property type="nucleotide sequence ID" value="NZ_FWYF01000001.1"/>
</dbReference>
<dbReference type="Gene3D" id="3.30.450.20">
    <property type="entry name" value="PAS domain"/>
    <property type="match status" value="1"/>
</dbReference>
<dbReference type="STRING" id="692418.SAMN04488029_0066"/>
<evidence type="ECO:0000259" key="4">
    <source>
        <dbReference type="Pfam" id="PF13188"/>
    </source>
</evidence>
<organism evidence="5 6">
    <name type="scientific">Reichenbachiella faecimaris</name>
    <dbReference type="NCBI Taxonomy" id="692418"/>
    <lineage>
        <taxon>Bacteria</taxon>
        <taxon>Pseudomonadati</taxon>
        <taxon>Bacteroidota</taxon>
        <taxon>Cytophagia</taxon>
        <taxon>Cytophagales</taxon>
        <taxon>Reichenbachiellaceae</taxon>
        <taxon>Reichenbachiella</taxon>
    </lineage>
</organism>